<dbReference type="GO" id="GO:0032259">
    <property type="term" value="P:methylation"/>
    <property type="evidence" value="ECO:0007669"/>
    <property type="project" value="UniProtKB-KW"/>
</dbReference>
<dbReference type="CDD" id="cd02440">
    <property type="entry name" value="AdoMet_MTases"/>
    <property type="match status" value="1"/>
</dbReference>
<dbReference type="SUPFAM" id="SSF53335">
    <property type="entry name" value="S-adenosyl-L-methionine-dependent methyltransferases"/>
    <property type="match status" value="1"/>
</dbReference>
<reference evidence="6" key="1">
    <citation type="submission" date="2016-10" db="EMBL/GenBank/DDBJ databases">
        <authorList>
            <person name="Varghese N."/>
            <person name="Submissions S."/>
        </authorList>
    </citation>
    <scope>NUCLEOTIDE SEQUENCE [LARGE SCALE GENOMIC DNA]</scope>
    <source>
        <strain evidence="6">CGMCC 1.10223</strain>
    </source>
</reference>
<dbReference type="Pfam" id="PF08241">
    <property type="entry name" value="Methyltransf_11"/>
    <property type="match status" value="1"/>
</dbReference>
<dbReference type="InterPro" id="IPR029063">
    <property type="entry name" value="SAM-dependent_MTases_sf"/>
</dbReference>
<dbReference type="OrthoDB" id="9797252at2"/>
<dbReference type="InterPro" id="IPR051052">
    <property type="entry name" value="Diverse_substrate_MTase"/>
</dbReference>
<evidence type="ECO:0000313" key="6">
    <source>
        <dbReference type="Proteomes" id="UP000183410"/>
    </source>
</evidence>
<evidence type="ECO:0000256" key="2">
    <source>
        <dbReference type="ARBA" id="ARBA00022603"/>
    </source>
</evidence>
<keyword evidence="6" id="KW-1185">Reference proteome</keyword>
<proteinExistence type="inferred from homology"/>
<evidence type="ECO:0000259" key="4">
    <source>
        <dbReference type="Pfam" id="PF08241"/>
    </source>
</evidence>
<dbReference type="InterPro" id="IPR013216">
    <property type="entry name" value="Methyltransf_11"/>
</dbReference>
<accession>A0A1I2D4L4</accession>
<evidence type="ECO:0000313" key="5">
    <source>
        <dbReference type="EMBL" id="SFE75441.1"/>
    </source>
</evidence>
<keyword evidence="3 5" id="KW-0808">Transferase</keyword>
<dbReference type="RefSeq" id="WP_046231761.1">
    <property type="nucleotide sequence ID" value="NZ_FONN01000006.1"/>
</dbReference>
<dbReference type="AlphaFoldDB" id="A0A1I2D4L4"/>
<name>A0A1I2D4L4_9BACL</name>
<gene>
    <name evidence="5" type="ORF">SAMN04487969_106108</name>
</gene>
<evidence type="ECO:0000256" key="3">
    <source>
        <dbReference type="ARBA" id="ARBA00022679"/>
    </source>
</evidence>
<sequence length="251" mass="29138">MDIKQSFSNRVKDYMKYRPTYPSDAIDYLYDIVKLDENSTVADIGAGTGKLSKLLVERGTNVIAVEPNQEMRKACVQILGHESNFRAVAGSAESTCLRDNSVDFIVCAQAFHWFDRTVTKMEFKRILKDRGKVILVWNTRQTKGTPFLEGIEHLLLNYGIDYSEVNHKNISEDELQLFFKENTMEKSVFKLQQLFDFEGLSGRVMSSSYTPMPEHPNYGRMMDELKKLFNRYEKNGKVPYIYETELYWGEI</sequence>
<dbReference type="GO" id="GO:0008757">
    <property type="term" value="F:S-adenosylmethionine-dependent methyltransferase activity"/>
    <property type="evidence" value="ECO:0007669"/>
    <property type="project" value="InterPro"/>
</dbReference>
<comment type="similarity">
    <text evidence="1">Belongs to the methyltransferase superfamily.</text>
</comment>
<feature type="domain" description="Methyltransferase type 11" evidence="4">
    <location>
        <begin position="43"/>
        <end position="135"/>
    </location>
</feature>
<organism evidence="5 6">
    <name type="scientific">Paenibacillus algorifonticola</name>
    <dbReference type="NCBI Taxonomy" id="684063"/>
    <lineage>
        <taxon>Bacteria</taxon>
        <taxon>Bacillati</taxon>
        <taxon>Bacillota</taxon>
        <taxon>Bacilli</taxon>
        <taxon>Bacillales</taxon>
        <taxon>Paenibacillaceae</taxon>
        <taxon>Paenibacillus</taxon>
    </lineage>
</organism>
<dbReference type="PANTHER" id="PTHR44942">
    <property type="entry name" value="METHYLTRANSF_11 DOMAIN-CONTAINING PROTEIN"/>
    <property type="match status" value="1"/>
</dbReference>
<dbReference type="Proteomes" id="UP000183410">
    <property type="component" value="Unassembled WGS sequence"/>
</dbReference>
<protein>
    <submittedName>
        <fullName evidence="5">Methyltransferase domain-containing protein</fullName>
    </submittedName>
</protein>
<evidence type="ECO:0000256" key="1">
    <source>
        <dbReference type="ARBA" id="ARBA00008361"/>
    </source>
</evidence>
<keyword evidence="2 5" id="KW-0489">Methyltransferase</keyword>
<dbReference type="PANTHER" id="PTHR44942:SF4">
    <property type="entry name" value="METHYLTRANSFERASE TYPE 11 DOMAIN-CONTAINING PROTEIN"/>
    <property type="match status" value="1"/>
</dbReference>
<dbReference type="EMBL" id="FONN01000006">
    <property type="protein sequence ID" value="SFE75441.1"/>
    <property type="molecule type" value="Genomic_DNA"/>
</dbReference>
<dbReference type="Gene3D" id="3.40.50.150">
    <property type="entry name" value="Vaccinia Virus protein VP39"/>
    <property type="match status" value="1"/>
</dbReference>